<evidence type="ECO:0000313" key="15">
    <source>
        <dbReference type="EMBL" id="PIU42149.1"/>
    </source>
</evidence>
<dbReference type="GO" id="GO:0005886">
    <property type="term" value="C:plasma membrane"/>
    <property type="evidence" value="ECO:0007669"/>
    <property type="project" value="UniProtKB-SubCell"/>
</dbReference>
<comment type="similarity">
    <text evidence="2 14">Belongs to the UppP family.</text>
</comment>
<dbReference type="GO" id="GO:0009252">
    <property type="term" value="P:peptidoglycan biosynthetic process"/>
    <property type="evidence" value="ECO:0007669"/>
    <property type="project" value="UniProtKB-KW"/>
</dbReference>
<gene>
    <name evidence="14" type="primary">uppP</name>
    <name evidence="15" type="ORF">COS99_01670</name>
</gene>
<dbReference type="GO" id="GO:0046677">
    <property type="term" value="P:response to antibiotic"/>
    <property type="evidence" value="ECO:0007669"/>
    <property type="project" value="UniProtKB-UniRule"/>
</dbReference>
<dbReference type="InterPro" id="IPR003824">
    <property type="entry name" value="UppP"/>
</dbReference>
<dbReference type="HAMAP" id="MF_01006">
    <property type="entry name" value="Undec_diphosphatase"/>
    <property type="match status" value="1"/>
</dbReference>
<keyword evidence="6 14" id="KW-0812">Transmembrane</keyword>
<dbReference type="PANTHER" id="PTHR30622:SF2">
    <property type="entry name" value="UNDECAPRENYL-DIPHOSPHATASE"/>
    <property type="match status" value="1"/>
</dbReference>
<feature type="transmembrane region" description="Helical" evidence="14">
    <location>
        <begin position="65"/>
        <end position="87"/>
    </location>
</feature>
<evidence type="ECO:0000256" key="12">
    <source>
        <dbReference type="ARBA" id="ARBA00032932"/>
    </source>
</evidence>
<protein>
    <recommendedName>
        <fullName evidence="4 14">Undecaprenyl-diphosphatase</fullName>
        <ecNumber evidence="3 14">3.6.1.27</ecNumber>
    </recommendedName>
    <alternativeName>
        <fullName evidence="12 14">Bacitracin resistance protein</fullName>
    </alternativeName>
    <alternativeName>
        <fullName evidence="11 14">Undecaprenyl pyrophosphate phosphatase</fullName>
    </alternativeName>
</protein>
<comment type="function">
    <text evidence="14">Catalyzes the dephosphorylation of undecaprenyl diphosphate (UPP). Confers resistance to bacitracin.</text>
</comment>
<evidence type="ECO:0000256" key="14">
    <source>
        <dbReference type="HAMAP-Rule" id="MF_01006"/>
    </source>
</evidence>
<evidence type="ECO:0000256" key="11">
    <source>
        <dbReference type="ARBA" id="ARBA00032707"/>
    </source>
</evidence>
<evidence type="ECO:0000256" key="2">
    <source>
        <dbReference type="ARBA" id="ARBA00010621"/>
    </source>
</evidence>
<evidence type="ECO:0000313" key="16">
    <source>
        <dbReference type="Proteomes" id="UP000230052"/>
    </source>
</evidence>
<keyword evidence="7 14" id="KW-0378">Hydrolase</keyword>
<evidence type="ECO:0000256" key="3">
    <source>
        <dbReference type="ARBA" id="ARBA00012374"/>
    </source>
</evidence>
<evidence type="ECO:0000256" key="4">
    <source>
        <dbReference type="ARBA" id="ARBA00021581"/>
    </source>
</evidence>
<dbReference type="GO" id="GO:0071555">
    <property type="term" value="P:cell wall organization"/>
    <property type="evidence" value="ECO:0007669"/>
    <property type="project" value="UniProtKB-KW"/>
</dbReference>
<comment type="caution">
    <text evidence="15">The sequence shown here is derived from an EMBL/GenBank/DDBJ whole genome shotgun (WGS) entry which is preliminary data.</text>
</comment>
<comment type="subcellular location">
    <subcellularLocation>
        <location evidence="1 14">Cell membrane</location>
        <topology evidence="1 14">Multi-pass membrane protein</topology>
    </subcellularLocation>
</comment>
<comment type="miscellaneous">
    <text evidence="14">Bacitracin is thought to be involved in the inhibition of peptidoglycan synthesis by sequestering undecaprenyl diphosphate, thereby reducing the pool of lipid carrier available.</text>
</comment>
<keyword evidence="9 14" id="KW-0472">Membrane</keyword>
<evidence type="ECO:0000256" key="9">
    <source>
        <dbReference type="ARBA" id="ARBA00023136"/>
    </source>
</evidence>
<feature type="transmembrane region" description="Helical" evidence="14">
    <location>
        <begin position="195"/>
        <end position="213"/>
    </location>
</feature>
<feature type="transmembrane region" description="Helical" evidence="14">
    <location>
        <begin position="124"/>
        <end position="143"/>
    </location>
</feature>
<keyword evidence="5 14" id="KW-1003">Cell membrane</keyword>
<organism evidence="15 16">
    <name type="scientific">Candidatus Aquitaenariimonas noxiae</name>
    <dbReference type="NCBI Taxonomy" id="1974741"/>
    <lineage>
        <taxon>Bacteria</taxon>
        <taxon>Pseudomonadati</taxon>
        <taxon>Candidatus Omnitrophota</taxon>
        <taxon>Candidatus Aquitaenariimonas</taxon>
    </lineage>
</organism>
<feature type="transmembrane region" description="Helical" evidence="14">
    <location>
        <begin position="94"/>
        <end position="112"/>
    </location>
</feature>
<dbReference type="Pfam" id="PF02673">
    <property type="entry name" value="BacA"/>
    <property type="match status" value="1"/>
</dbReference>
<evidence type="ECO:0000256" key="1">
    <source>
        <dbReference type="ARBA" id="ARBA00004651"/>
    </source>
</evidence>
<reference evidence="15 16" key="1">
    <citation type="submission" date="2017-09" db="EMBL/GenBank/DDBJ databases">
        <title>Depth-based differentiation of microbial function through sediment-hosted aquifers and enrichment of novel symbionts in the deep terrestrial subsurface.</title>
        <authorList>
            <person name="Probst A.J."/>
            <person name="Ladd B."/>
            <person name="Jarett J.K."/>
            <person name="Geller-Mcgrath D.E."/>
            <person name="Sieber C.M."/>
            <person name="Emerson J.B."/>
            <person name="Anantharaman K."/>
            <person name="Thomas B.C."/>
            <person name="Malmstrom R."/>
            <person name="Stieglmeier M."/>
            <person name="Klingl A."/>
            <person name="Woyke T."/>
            <person name="Ryan C.M."/>
            <person name="Banfield J.F."/>
        </authorList>
    </citation>
    <scope>NUCLEOTIDE SEQUENCE [LARGE SCALE GENOMIC DNA]</scope>
    <source>
        <strain evidence="15">CG07_land_8_20_14_0_80_42_15</strain>
    </source>
</reference>
<accession>A0A2J0KWI6</accession>
<dbReference type="Proteomes" id="UP000230052">
    <property type="component" value="Unassembled WGS sequence"/>
</dbReference>
<keyword evidence="10 14" id="KW-0046">Antibiotic resistance</keyword>
<keyword evidence="8 14" id="KW-1133">Transmembrane helix</keyword>
<proteinExistence type="inferred from homology"/>
<evidence type="ECO:0000256" key="7">
    <source>
        <dbReference type="ARBA" id="ARBA00022801"/>
    </source>
</evidence>
<keyword evidence="14" id="KW-0961">Cell wall biogenesis/degradation</keyword>
<dbReference type="GO" id="GO:0050380">
    <property type="term" value="F:undecaprenyl-diphosphatase activity"/>
    <property type="evidence" value="ECO:0007669"/>
    <property type="project" value="UniProtKB-UniRule"/>
</dbReference>
<dbReference type="EMBL" id="PEWV01000017">
    <property type="protein sequence ID" value="PIU42149.1"/>
    <property type="molecule type" value="Genomic_DNA"/>
</dbReference>
<comment type="catalytic activity">
    <reaction evidence="13 14">
        <text>di-trans,octa-cis-undecaprenyl diphosphate + H2O = di-trans,octa-cis-undecaprenyl phosphate + phosphate + H(+)</text>
        <dbReference type="Rhea" id="RHEA:28094"/>
        <dbReference type="ChEBI" id="CHEBI:15377"/>
        <dbReference type="ChEBI" id="CHEBI:15378"/>
        <dbReference type="ChEBI" id="CHEBI:43474"/>
        <dbReference type="ChEBI" id="CHEBI:58405"/>
        <dbReference type="ChEBI" id="CHEBI:60392"/>
        <dbReference type="EC" id="3.6.1.27"/>
    </reaction>
</comment>
<dbReference type="EC" id="3.6.1.27" evidence="3 14"/>
<evidence type="ECO:0000256" key="13">
    <source>
        <dbReference type="ARBA" id="ARBA00047594"/>
    </source>
</evidence>
<evidence type="ECO:0000256" key="8">
    <source>
        <dbReference type="ARBA" id="ARBA00022989"/>
    </source>
</evidence>
<dbReference type="AlphaFoldDB" id="A0A2J0KWI6"/>
<sequence>MNLIQQSVLRADLDIPGFNVAKILESIVFGIIQGIAEFLPISSSGHIVIAQKLFGYAEPSVVENVLLHVGTLVAIVIFFFKDILDLFKVRRKEIFLIAIGTIPIVALVFFFGDSIEGLFKSTRVIGGALIITAIWLLSGSLVSRYASNNSENSKLSGWQALLVGISQAIAIVPGVSRSGATISTALLLKKNQDLAFRFSFLLSIPAVFGALLYKAKDIVAVNVADLAAMLLGSFIACVIGVFALWFLKRVLIKNKFYYFSVYCAILGLVLLFI</sequence>
<name>A0A2J0KWI6_9BACT</name>
<dbReference type="GO" id="GO:0008360">
    <property type="term" value="P:regulation of cell shape"/>
    <property type="evidence" value="ECO:0007669"/>
    <property type="project" value="UniProtKB-KW"/>
</dbReference>
<evidence type="ECO:0000256" key="5">
    <source>
        <dbReference type="ARBA" id="ARBA00022475"/>
    </source>
</evidence>
<evidence type="ECO:0000256" key="10">
    <source>
        <dbReference type="ARBA" id="ARBA00023251"/>
    </source>
</evidence>
<dbReference type="PANTHER" id="PTHR30622">
    <property type="entry name" value="UNDECAPRENYL-DIPHOSPHATASE"/>
    <property type="match status" value="1"/>
</dbReference>
<keyword evidence="14" id="KW-0573">Peptidoglycan synthesis</keyword>
<evidence type="ECO:0000256" key="6">
    <source>
        <dbReference type="ARBA" id="ARBA00022692"/>
    </source>
</evidence>
<keyword evidence="14" id="KW-0133">Cell shape</keyword>
<feature type="transmembrane region" description="Helical" evidence="14">
    <location>
        <begin position="220"/>
        <end position="244"/>
    </location>
</feature>
<feature type="transmembrane region" description="Helical" evidence="14">
    <location>
        <begin position="256"/>
        <end position="272"/>
    </location>
</feature>